<sequence>MRILRVGATLRKLSALTVDDFGKETFATGGALQNIQKSVELERLSLYFDSDICPWNTEKPWHNLIPSEWIQIFEPQNKNGKNSKKNPEVHSYLLKPVTGNARYIKLPSNESRIPEKPLQKAIVYLDDVTLCLSKEGYRDTLMLADNFSFFNQRLKYVHHRPHTSIKLDPVSWWKYAYRVVIDEMKKARQGRIWTKHCLPCRLILSSLDLQNLAIEKHRRTL</sequence>
<keyword evidence="2" id="KW-1185">Reference proteome</keyword>
<gene>
    <name evidence="1" type="ORF">ZOSMA_43G00990</name>
</gene>
<dbReference type="PANTHER" id="PTHR45523">
    <property type="entry name" value="TETRATRICOPEPTIDE REPEAT (TPR)-CONTAINING PROTEIN-RELATED"/>
    <property type="match status" value="1"/>
</dbReference>
<dbReference type="AlphaFoldDB" id="A0A0K9P1Q2"/>
<reference evidence="2" key="1">
    <citation type="journal article" date="2016" name="Nature">
        <title>The genome of the seagrass Zostera marina reveals angiosperm adaptation to the sea.</title>
        <authorList>
            <person name="Olsen J.L."/>
            <person name="Rouze P."/>
            <person name="Verhelst B."/>
            <person name="Lin Y.-C."/>
            <person name="Bayer T."/>
            <person name="Collen J."/>
            <person name="Dattolo E."/>
            <person name="De Paoli E."/>
            <person name="Dittami S."/>
            <person name="Maumus F."/>
            <person name="Michel G."/>
            <person name="Kersting A."/>
            <person name="Lauritano C."/>
            <person name="Lohaus R."/>
            <person name="Toepel M."/>
            <person name="Tonon T."/>
            <person name="Vanneste K."/>
            <person name="Amirebrahimi M."/>
            <person name="Brakel J."/>
            <person name="Bostroem C."/>
            <person name="Chovatia M."/>
            <person name="Grimwood J."/>
            <person name="Jenkins J.W."/>
            <person name="Jueterbock A."/>
            <person name="Mraz A."/>
            <person name="Stam W.T."/>
            <person name="Tice H."/>
            <person name="Bornberg-Bauer E."/>
            <person name="Green P.J."/>
            <person name="Pearson G.A."/>
            <person name="Procaccini G."/>
            <person name="Duarte C.M."/>
            <person name="Schmutz J."/>
            <person name="Reusch T.B.H."/>
            <person name="Van de Peer Y."/>
        </authorList>
    </citation>
    <scope>NUCLEOTIDE SEQUENCE [LARGE SCALE GENOMIC DNA]</scope>
    <source>
        <strain evidence="2">cv. Finnish</strain>
    </source>
</reference>
<dbReference type="EMBL" id="LFYR01001305">
    <property type="protein sequence ID" value="KMZ62918.1"/>
    <property type="molecule type" value="Genomic_DNA"/>
</dbReference>
<proteinExistence type="predicted"/>
<dbReference type="STRING" id="29655.A0A0K9P1Q2"/>
<evidence type="ECO:0000313" key="1">
    <source>
        <dbReference type="EMBL" id="KMZ62918.1"/>
    </source>
</evidence>
<dbReference type="OrthoDB" id="428159at2759"/>
<name>A0A0K9P1Q2_ZOSMR</name>
<comment type="caution">
    <text evidence="1">The sequence shown here is derived from an EMBL/GenBank/DDBJ whole genome shotgun (WGS) entry which is preliminary data.</text>
</comment>
<accession>A0A0K9P1Q2</accession>
<protein>
    <submittedName>
        <fullName evidence="1">Uncharacterized protein</fullName>
    </submittedName>
</protein>
<evidence type="ECO:0000313" key="2">
    <source>
        <dbReference type="Proteomes" id="UP000036987"/>
    </source>
</evidence>
<dbReference type="PANTHER" id="PTHR45523:SF3">
    <property type="entry name" value="VACUOLAR PROTEIN SORTING-ASSOCIATED PROTEIN 13A"/>
    <property type="match status" value="1"/>
</dbReference>
<dbReference type="Proteomes" id="UP000036987">
    <property type="component" value="Unassembled WGS sequence"/>
</dbReference>
<organism evidence="1 2">
    <name type="scientific">Zostera marina</name>
    <name type="common">Eelgrass</name>
    <dbReference type="NCBI Taxonomy" id="29655"/>
    <lineage>
        <taxon>Eukaryota</taxon>
        <taxon>Viridiplantae</taxon>
        <taxon>Streptophyta</taxon>
        <taxon>Embryophyta</taxon>
        <taxon>Tracheophyta</taxon>
        <taxon>Spermatophyta</taxon>
        <taxon>Magnoliopsida</taxon>
        <taxon>Liliopsida</taxon>
        <taxon>Zosteraceae</taxon>
        <taxon>Zostera</taxon>
    </lineage>
</organism>